<accession>A0A0F9JF65</accession>
<evidence type="ECO:0000313" key="1">
    <source>
        <dbReference type="EMBL" id="KKM68459.1"/>
    </source>
</evidence>
<dbReference type="EMBL" id="LAZR01010163">
    <property type="protein sequence ID" value="KKM68459.1"/>
    <property type="molecule type" value="Genomic_DNA"/>
</dbReference>
<feature type="non-terminal residue" evidence="1">
    <location>
        <position position="1"/>
    </location>
</feature>
<sequence length="46" mass="5726">CRTRNRGEKPIVYNEPLRRVWEKVIREVSDRRKKENIKCYSISKYK</sequence>
<comment type="caution">
    <text evidence="1">The sequence shown here is derived from an EMBL/GenBank/DDBJ whole genome shotgun (WGS) entry which is preliminary data.</text>
</comment>
<dbReference type="AlphaFoldDB" id="A0A0F9JF65"/>
<organism evidence="1">
    <name type="scientific">marine sediment metagenome</name>
    <dbReference type="NCBI Taxonomy" id="412755"/>
    <lineage>
        <taxon>unclassified sequences</taxon>
        <taxon>metagenomes</taxon>
        <taxon>ecological metagenomes</taxon>
    </lineage>
</organism>
<reference evidence="1" key="1">
    <citation type="journal article" date="2015" name="Nature">
        <title>Complex archaea that bridge the gap between prokaryotes and eukaryotes.</title>
        <authorList>
            <person name="Spang A."/>
            <person name="Saw J.H."/>
            <person name="Jorgensen S.L."/>
            <person name="Zaremba-Niedzwiedzka K."/>
            <person name="Martijn J."/>
            <person name="Lind A.E."/>
            <person name="van Eijk R."/>
            <person name="Schleper C."/>
            <person name="Guy L."/>
            <person name="Ettema T.J."/>
        </authorList>
    </citation>
    <scope>NUCLEOTIDE SEQUENCE</scope>
</reference>
<proteinExistence type="predicted"/>
<gene>
    <name evidence="1" type="ORF">LCGC14_1460620</name>
</gene>
<protein>
    <submittedName>
        <fullName evidence="1">Uncharacterized protein</fullName>
    </submittedName>
</protein>
<name>A0A0F9JF65_9ZZZZ</name>